<reference evidence="2 3" key="1">
    <citation type="journal article" date="2014" name="Int. J. Syst. Evol. Microbiol.">
        <title>Streptomyces hoynatensis sp. nov., isolated from deep marine sediment.</title>
        <authorList>
            <person name="Veyisoglu A."/>
            <person name="Sahin N."/>
        </authorList>
    </citation>
    <scope>NUCLEOTIDE SEQUENCE [LARGE SCALE GENOMIC DNA]</scope>
    <source>
        <strain evidence="2 3">KCTC 29097</strain>
    </source>
</reference>
<protein>
    <submittedName>
        <fullName evidence="2">FAD-dependent oxidoreductase</fullName>
    </submittedName>
</protein>
<accession>A0A3A9ZC79</accession>
<dbReference type="PANTHER" id="PTHR10742">
    <property type="entry name" value="FLAVIN MONOAMINE OXIDASE"/>
    <property type="match status" value="1"/>
</dbReference>
<dbReference type="GO" id="GO:0001716">
    <property type="term" value="F:L-amino-acid oxidase activity"/>
    <property type="evidence" value="ECO:0007669"/>
    <property type="project" value="TreeGrafter"/>
</dbReference>
<keyword evidence="3" id="KW-1185">Reference proteome</keyword>
<evidence type="ECO:0000259" key="1">
    <source>
        <dbReference type="Pfam" id="PF01593"/>
    </source>
</evidence>
<dbReference type="PRINTS" id="PR00419">
    <property type="entry name" value="ADXRDTASE"/>
</dbReference>
<sequence length="494" mass="52416">MWASTQVGPEAAARGAAGEAGEHTIAVLGAGIAGLVAAYELESRGHRVTVYEGSERIGGRIYTHRFGSAPDAPYAELGAMRIPPGHALTLAYVDRLGLGPALRPFHTILSDENNYLSTSGGFVRVRDAAGPLAADLRRTLPLDGYRRATVLFGAWLTAAVRAIGPAGLRDGFAAAELPVLLRLADRADLAPYVRGPRADRIDLGAVFRDHPELRAECSPRLQGFLDDLLLETGTGLTCLAGGMGRLTDRLAGRLRGPILLGRELTALDAGHDRVRLTLRHGRHGMVRRHPAAVCTLPFSVLRGLGLTGLDADKRAVIESVEYAAATKIALHCREAFWTREGIRGGASATGGRTRQTYYPPPSGDPAKGAALLGSYAIAEDADLLGQFPEQARHAALVDELAPLHPELKEPGAVLGAASIAWGSHRWSNGCTSLRWALGGDTARRAEERRRAARPQGRLFFAGEHCSTTPAWINGAIESALGAVAAVDATLRVAR</sequence>
<dbReference type="EMBL" id="RBAL01000002">
    <property type="protein sequence ID" value="RKN45878.1"/>
    <property type="molecule type" value="Genomic_DNA"/>
</dbReference>
<dbReference type="InterPro" id="IPR002937">
    <property type="entry name" value="Amino_oxidase"/>
</dbReference>
<dbReference type="SUPFAM" id="SSF54373">
    <property type="entry name" value="FAD-linked reductases, C-terminal domain"/>
    <property type="match status" value="1"/>
</dbReference>
<dbReference type="AlphaFoldDB" id="A0A3A9ZC79"/>
<dbReference type="Proteomes" id="UP000272474">
    <property type="component" value="Unassembled WGS sequence"/>
</dbReference>
<dbReference type="OrthoDB" id="8845488at2"/>
<dbReference type="Gene3D" id="1.10.10.1620">
    <property type="match status" value="1"/>
</dbReference>
<name>A0A3A9ZC79_9ACTN</name>
<evidence type="ECO:0000313" key="3">
    <source>
        <dbReference type="Proteomes" id="UP000272474"/>
    </source>
</evidence>
<dbReference type="GO" id="GO:0009063">
    <property type="term" value="P:amino acid catabolic process"/>
    <property type="evidence" value="ECO:0007669"/>
    <property type="project" value="TreeGrafter"/>
</dbReference>
<dbReference type="Gene3D" id="3.50.50.60">
    <property type="entry name" value="FAD/NAD(P)-binding domain"/>
    <property type="match status" value="1"/>
</dbReference>
<dbReference type="SUPFAM" id="SSF51905">
    <property type="entry name" value="FAD/NAD(P)-binding domain"/>
    <property type="match status" value="1"/>
</dbReference>
<feature type="domain" description="Amine oxidase" evidence="1">
    <location>
        <begin position="32"/>
        <end position="486"/>
    </location>
</feature>
<evidence type="ECO:0000313" key="2">
    <source>
        <dbReference type="EMBL" id="RKN45878.1"/>
    </source>
</evidence>
<dbReference type="PANTHER" id="PTHR10742:SF342">
    <property type="entry name" value="AMINE OXIDASE"/>
    <property type="match status" value="1"/>
</dbReference>
<dbReference type="RefSeq" id="WP_120676019.1">
    <property type="nucleotide sequence ID" value="NZ_RBAL01000002.1"/>
</dbReference>
<dbReference type="InterPro" id="IPR036188">
    <property type="entry name" value="FAD/NAD-bd_sf"/>
</dbReference>
<dbReference type="InterPro" id="IPR050281">
    <property type="entry name" value="Flavin_monoamine_oxidase"/>
</dbReference>
<comment type="caution">
    <text evidence="2">The sequence shown here is derived from an EMBL/GenBank/DDBJ whole genome shotgun (WGS) entry which is preliminary data.</text>
</comment>
<proteinExistence type="predicted"/>
<dbReference type="Gene3D" id="3.90.660.10">
    <property type="match status" value="2"/>
</dbReference>
<organism evidence="2 3">
    <name type="scientific">Streptomyces hoynatensis</name>
    <dbReference type="NCBI Taxonomy" id="1141874"/>
    <lineage>
        <taxon>Bacteria</taxon>
        <taxon>Bacillati</taxon>
        <taxon>Actinomycetota</taxon>
        <taxon>Actinomycetes</taxon>
        <taxon>Kitasatosporales</taxon>
        <taxon>Streptomycetaceae</taxon>
        <taxon>Streptomyces</taxon>
    </lineage>
</organism>
<dbReference type="Pfam" id="PF01593">
    <property type="entry name" value="Amino_oxidase"/>
    <property type="match status" value="1"/>
</dbReference>
<gene>
    <name evidence="2" type="ORF">D7294_05435</name>
</gene>